<organism evidence="5 6">
    <name type="scientific">Mycobacterium phage Thonko</name>
    <dbReference type="NCBI Taxonomy" id="2282910"/>
    <lineage>
        <taxon>Viruses</taxon>
        <taxon>Duplodnaviria</taxon>
        <taxon>Heunggongvirae</taxon>
        <taxon>Uroviricota</taxon>
        <taxon>Caudoviricetes</taxon>
        <taxon>Bclasvirinae</taxon>
        <taxon>Thonkovirus</taxon>
        <taxon>Thonkovirus thonko</taxon>
    </lineage>
</organism>
<protein>
    <submittedName>
        <fullName evidence="5">Lysin A</fullName>
    </submittedName>
</protein>
<feature type="domain" description="N-acetylmuramoyl-L-alanine amidase" evidence="4">
    <location>
        <begin position="225"/>
        <end position="359"/>
    </location>
</feature>
<dbReference type="KEGG" id="vg:60320801"/>
<evidence type="ECO:0000256" key="1">
    <source>
        <dbReference type="ARBA" id="ARBA00022529"/>
    </source>
</evidence>
<dbReference type="SMART" id="SM00644">
    <property type="entry name" value="Ami_2"/>
    <property type="match status" value="1"/>
</dbReference>
<evidence type="ECO:0000256" key="3">
    <source>
        <dbReference type="SAM" id="MobiDB-lite"/>
    </source>
</evidence>
<dbReference type="GO" id="GO:0008745">
    <property type="term" value="F:N-acetylmuramoyl-L-alanine amidase activity"/>
    <property type="evidence" value="ECO:0007669"/>
    <property type="project" value="InterPro"/>
</dbReference>
<dbReference type="GO" id="GO:0009253">
    <property type="term" value="P:peptidoglycan catabolic process"/>
    <property type="evidence" value="ECO:0007669"/>
    <property type="project" value="InterPro"/>
</dbReference>
<evidence type="ECO:0000256" key="2">
    <source>
        <dbReference type="ARBA" id="ARBA00022638"/>
    </source>
</evidence>
<dbReference type="RefSeq" id="YP_009949397.1">
    <property type="nucleotide sequence ID" value="NC_051580.1"/>
</dbReference>
<feature type="region of interest" description="Disordered" evidence="3">
    <location>
        <begin position="61"/>
        <end position="97"/>
    </location>
</feature>
<keyword evidence="6" id="KW-1185">Reference proteome</keyword>
<dbReference type="Proteomes" id="UP000259812">
    <property type="component" value="Genome"/>
</dbReference>
<dbReference type="EMBL" id="MH632120">
    <property type="protein sequence ID" value="AXN53318.1"/>
    <property type="molecule type" value="Genomic_DNA"/>
</dbReference>
<evidence type="ECO:0000313" key="6">
    <source>
        <dbReference type="Proteomes" id="UP000259812"/>
    </source>
</evidence>
<feature type="compositionally biased region" description="Basic and acidic residues" evidence="3">
    <location>
        <begin position="61"/>
        <end position="77"/>
    </location>
</feature>
<dbReference type="SUPFAM" id="SSF55846">
    <property type="entry name" value="N-acetylmuramoyl-L-alanine amidase-like"/>
    <property type="match status" value="1"/>
</dbReference>
<dbReference type="GeneID" id="60320801"/>
<dbReference type="GO" id="GO:0001897">
    <property type="term" value="P:symbiont-mediated cytolysis of host cell"/>
    <property type="evidence" value="ECO:0007669"/>
    <property type="project" value="UniProtKB-ARBA"/>
</dbReference>
<evidence type="ECO:0000313" key="5">
    <source>
        <dbReference type="EMBL" id="AXN53318.1"/>
    </source>
</evidence>
<name>A0A346FC93_9CAUD</name>
<keyword evidence="1" id="KW-0929">Antimicrobial</keyword>
<gene>
    <name evidence="5" type="primary">46</name>
    <name evidence="5" type="ORF">PBI_THONKO_46</name>
</gene>
<dbReference type="InterPro" id="IPR036505">
    <property type="entry name" value="Amidase/PGRP_sf"/>
</dbReference>
<dbReference type="InterPro" id="IPR002502">
    <property type="entry name" value="Amidase_domain"/>
</dbReference>
<keyword evidence="2" id="KW-0081">Bacteriolytic enzyme</keyword>
<dbReference type="GO" id="GO:0042742">
    <property type="term" value="P:defense response to bacterium"/>
    <property type="evidence" value="ECO:0007669"/>
    <property type="project" value="UniProtKB-KW"/>
</dbReference>
<sequence length="521" mass="57283">MAFVGWVWKADQPLRTPEEIAREVYAVAVQRKLPDPKLAAVLDLMCIRQESDYWCPWNRRDPSSQKYEHDSESDDGRSVGYHQSQNGRPGEVLPPGDPDNWWGPMSCRMDLRCSANSFLERLSDDYTQAAGDPYRAAQFIQNVQRSYWNGDPGHPGYYGKHWHFAWSLLDRALAEGVVPIIDTEGGATPPPAPSLLRPDPRWRGDPVWLPEVLRAFGVDVYEAEGARVRGHGDFGAIPYVVWHHTGNRNETERGITHHPALGLCANLLVFPDGRTCFTGAGVAWHGGPGIYPGVPEDAINQISIGIECAHSGASGDPWPAAQMQAMINIGGAISWFLGNQCPPDHQIAHKEWAGRENPLGINKQGKPDPVDIDMRWFRGEIARRAAAGPNEGSDPLSNPDVVKMIAEIHRETVTQKSPSRAGLATDGAKVDTPLGIEWNTDGNVWDMKLTLAYLFDVPYAVEVVEHVAEHGVYPDTYAANRDDGGWLAGLTQDYAAGLVSFKQRVQAVLAALSAPQQGGDE</sequence>
<evidence type="ECO:0000259" key="4">
    <source>
        <dbReference type="SMART" id="SM00644"/>
    </source>
</evidence>
<dbReference type="Gene3D" id="3.40.80.10">
    <property type="entry name" value="Peptidoglycan recognition protein-like"/>
    <property type="match status" value="1"/>
</dbReference>
<dbReference type="Pfam" id="PF01510">
    <property type="entry name" value="Amidase_2"/>
    <property type="match status" value="1"/>
</dbReference>
<proteinExistence type="predicted"/>
<accession>A0A346FC93</accession>
<reference evidence="6" key="1">
    <citation type="submission" date="2018-07" db="EMBL/GenBank/DDBJ databases">
        <authorList>
            <person name="Quirk P.G."/>
            <person name="Krulwich T.A."/>
        </authorList>
    </citation>
    <scope>NUCLEOTIDE SEQUENCE [LARGE SCALE GENOMIC DNA]</scope>
</reference>